<evidence type="ECO:0000256" key="1">
    <source>
        <dbReference type="ARBA" id="ARBA00000677"/>
    </source>
</evidence>
<comment type="catalytic activity">
    <reaction evidence="1 7">
        <text>Cleavage of hydrophobic, N-terminal signal or leader sequences from secreted and periplasmic proteins.</text>
        <dbReference type="EC" id="3.4.21.89"/>
    </reaction>
</comment>
<dbReference type="GO" id="GO:0005886">
    <property type="term" value="C:plasma membrane"/>
    <property type="evidence" value="ECO:0007669"/>
    <property type="project" value="UniProtKB-SubCell"/>
</dbReference>
<evidence type="ECO:0000256" key="3">
    <source>
        <dbReference type="ARBA" id="ARBA00009370"/>
    </source>
</evidence>
<feature type="domain" description="Peptidase S26" evidence="8">
    <location>
        <begin position="17"/>
        <end position="167"/>
    </location>
</feature>
<comment type="caution">
    <text evidence="9">The sequence shown here is derived from an EMBL/GenBank/DDBJ whole genome shotgun (WGS) entry which is preliminary data.</text>
</comment>
<keyword evidence="10" id="KW-1185">Reference proteome</keyword>
<dbReference type="PRINTS" id="PR00727">
    <property type="entry name" value="LEADERPTASE"/>
</dbReference>
<evidence type="ECO:0000259" key="8">
    <source>
        <dbReference type="Pfam" id="PF10502"/>
    </source>
</evidence>
<dbReference type="InterPro" id="IPR019533">
    <property type="entry name" value="Peptidase_S26"/>
</dbReference>
<evidence type="ECO:0000256" key="7">
    <source>
        <dbReference type="RuleBase" id="RU362042"/>
    </source>
</evidence>
<evidence type="ECO:0000256" key="4">
    <source>
        <dbReference type="ARBA" id="ARBA00013208"/>
    </source>
</evidence>
<evidence type="ECO:0000256" key="2">
    <source>
        <dbReference type="ARBA" id="ARBA00004401"/>
    </source>
</evidence>
<comment type="subcellular location">
    <subcellularLocation>
        <location evidence="2">Cell membrane</location>
        <topology evidence="2">Single-pass type II membrane protein</topology>
    </subcellularLocation>
    <subcellularLocation>
        <location evidence="7">Membrane</location>
        <topology evidence="7">Single-pass type II membrane protein</topology>
    </subcellularLocation>
</comment>
<dbReference type="PANTHER" id="PTHR43390:SF1">
    <property type="entry name" value="CHLOROPLAST PROCESSING PEPTIDASE"/>
    <property type="match status" value="1"/>
</dbReference>
<dbReference type="EC" id="3.4.21.89" evidence="4 7"/>
<comment type="similarity">
    <text evidence="3 7">Belongs to the peptidase S26 family.</text>
</comment>
<evidence type="ECO:0000256" key="6">
    <source>
        <dbReference type="PIRSR" id="PIRSR600223-1"/>
    </source>
</evidence>
<dbReference type="InterPro" id="IPR036286">
    <property type="entry name" value="LexA/Signal_pep-like_sf"/>
</dbReference>
<dbReference type="EMBL" id="JAJEPU010000005">
    <property type="protein sequence ID" value="MCC2163850.1"/>
    <property type="molecule type" value="Genomic_DNA"/>
</dbReference>
<accession>A0AAE3AQJ6</accession>
<dbReference type="Proteomes" id="UP001198962">
    <property type="component" value="Unassembled WGS sequence"/>
</dbReference>
<keyword evidence="7" id="KW-0812">Transmembrane</keyword>
<sequence length="179" mass="20061">MYFYQSDESNLVRRVSSWVVDIAVALAFAWFFLNFFGSQIVVGGPSMQPLLNSGDVVLINRMAYDFGKPDRMDVVVYEREDQKTNVKRVIGIPGDTVHIQNGTVYINGEVFEEAGTVSLAGLAETPITLDEKEYFLLGDNRESSEDSRFVNVGNIREEQIIGKVWLRIAPLSGFGLIRS</sequence>
<dbReference type="InterPro" id="IPR000223">
    <property type="entry name" value="Pept_S26A_signal_pept_1"/>
</dbReference>
<proteinExistence type="inferred from homology"/>
<organism evidence="9 10">
    <name type="scientific">Brotaphodocola catenula</name>
    <dbReference type="NCBI Taxonomy" id="2885361"/>
    <lineage>
        <taxon>Bacteria</taxon>
        <taxon>Bacillati</taxon>
        <taxon>Bacillota</taxon>
        <taxon>Clostridia</taxon>
        <taxon>Lachnospirales</taxon>
        <taxon>Lachnospiraceae</taxon>
        <taxon>Brotaphodocola</taxon>
    </lineage>
</organism>
<dbReference type="SUPFAM" id="SSF51306">
    <property type="entry name" value="LexA/Signal peptidase"/>
    <property type="match status" value="1"/>
</dbReference>
<keyword evidence="7" id="KW-1133">Transmembrane helix</keyword>
<dbReference type="PROSITE" id="PS00760">
    <property type="entry name" value="SPASE_I_2"/>
    <property type="match status" value="1"/>
</dbReference>
<dbReference type="InterPro" id="IPR019757">
    <property type="entry name" value="Pept_S26A_signal_pept_1_Lys-AS"/>
</dbReference>
<keyword evidence="5 7" id="KW-0378">Hydrolase</keyword>
<evidence type="ECO:0000313" key="9">
    <source>
        <dbReference type="EMBL" id="MCC2163850.1"/>
    </source>
</evidence>
<reference evidence="9" key="1">
    <citation type="submission" date="2021-10" db="EMBL/GenBank/DDBJ databases">
        <title>Anaerobic single-cell dispensing facilitates the cultivation of human gut bacteria.</title>
        <authorList>
            <person name="Afrizal A."/>
        </authorList>
    </citation>
    <scope>NUCLEOTIDE SEQUENCE</scope>
    <source>
        <strain evidence="9">CLA-AA-H274</strain>
    </source>
</reference>
<dbReference type="AlphaFoldDB" id="A0AAE3AQJ6"/>
<dbReference type="Pfam" id="PF10502">
    <property type="entry name" value="Peptidase_S26"/>
    <property type="match status" value="1"/>
</dbReference>
<dbReference type="GO" id="GO:0006465">
    <property type="term" value="P:signal peptide processing"/>
    <property type="evidence" value="ECO:0007669"/>
    <property type="project" value="InterPro"/>
</dbReference>
<feature type="active site" evidence="6">
    <location>
        <position position="87"/>
    </location>
</feature>
<evidence type="ECO:0000256" key="5">
    <source>
        <dbReference type="ARBA" id="ARBA00022801"/>
    </source>
</evidence>
<dbReference type="NCBIfam" id="TIGR02227">
    <property type="entry name" value="sigpep_I_bact"/>
    <property type="match status" value="1"/>
</dbReference>
<keyword evidence="7" id="KW-0472">Membrane</keyword>
<protein>
    <recommendedName>
        <fullName evidence="4 7">Signal peptidase I</fullName>
        <ecNumber evidence="4 7">3.4.21.89</ecNumber>
    </recommendedName>
</protein>
<dbReference type="PANTHER" id="PTHR43390">
    <property type="entry name" value="SIGNAL PEPTIDASE I"/>
    <property type="match status" value="1"/>
</dbReference>
<name>A0AAE3AQJ6_9FIRM</name>
<evidence type="ECO:0000313" key="10">
    <source>
        <dbReference type="Proteomes" id="UP001198962"/>
    </source>
</evidence>
<dbReference type="CDD" id="cd06530">
    <property type="entry name" value="S26_SPase_I"/>
    <property type="match status" value="1"/>
</dbReference>
<keyword evidence="7" id="KW-0645">Protease</keyword>
<gene>
    <name evidence="9" type="primary">lepB</name>
    <name evidence="9" type="ORF">LKD32_02950</name>
</gene>
<dbReference type="RefSeq" id="WP_308450628.1">
    <property type="nucleotide sequence ID" value="NZ_JAJEPU010000005.1"/>
</dbReference>
<dbReference type="Gene3D" id="2.10.109.10">
    <property type="entry name" value="Umud Fragment, subunit A"/>
    <property type="match status" value="1"/>
</dbReference>
<feature type="active site" evidence="6">
    <location>
        <position position="46"/>
    </location>
</feature>
<feature type="transmembrane region" description="Helical" evidence="7">
    <location>
        <begin position="15"/>
        <end position="37"/>
    </location>
</feature>
<dbReference type="GO" id="GO:0004252">
    <property type="term" value="F:serine-type endopeptidase activity"/>
    <property type="evidence" value="ECO:0007669"/>
    <property type="project" value="InterPro"/>
</dbReference>
<dbReference type="GO" id="GO:0009003">
    <property type="term" value="F:signal peptidase activity"/>
    <property type="evidence" value="ECO:0007669"/>
    <property type="project" value="UniProtKB-EC"/>
</dbReference>